<dbReference type="RefSeq" id="WP_044390554.1">
    <property type="nucleotide sequence ID" value="NZ_JXIQ01000012.1"/>
</dbReference>
<dbReference type="Proteomes" id="UP000032512">
    <property type="component" value="Unassembled WGS sequence"/>
</dbReference>
<keyword evidence="3" id="KW-1185">Reference proteome</keyword>
<keyword evidence="1" id="KW-1133">Transmembrane helix</keyword>
<proteinExistence type="predicted"/>
<name>A0A0D6ZD90_9BACI</name>
<keyword evidence="1" id="KW-0472">Membrane</keyword>
<gene>
    <name evidence="2" type="ORF">UB32_01240</name>
</gene>
<feature type="transmembrane region" description="Helical" evidence="1">
    <location>
        <begin position="59"/>
        <end position="75"/>
    </location>
</feature>
<dbReference type="OrthoDB" id="2943279at2"/>
<dbReference type="AlphaFoldDB" id="A0A0D6ZD90"/>
<sequence length="79" mass="8885">MNFYKILGIVLIIISGLIYTLERGFTVLSTSIVRAGFYSGRMTGEVPNVEASGILDNFYVPLFLAFGVLLIIYWFKRKG</sequence>
<evidence type="ECO:0000313" key="2">
    <source>
        <dbReference type="EMBL" id="KIY23764.1"/>
    </source>
</evidence>
<reference evidence="2 3" key="1">
    <citation type="submission" date="2015-01" db="EMBL/GenBank/DDBJ databases">
        <title>Draft genome sequences of the supercritical CO2 tolerant bacteria Bacillus subterraneus MITOT1 and Bacillus cereus MIT0214.</title>
        <authorList>
            <person name="Peet K.C."/>
            <person name="Thompson J.R."/>
        </authorList>
    </citation>
    <scope>NUCLEOTIDE SEQUENCE [LARGE SCALE GENOMIC DNA]</scope>
    <source>
        <strain evidence="2 3">MITOT1</strain>
    </source>
</reference>
<evidence type="ECO:0000256" key="1">
    <source>
        <dbReference type="SAM" id="Phobius"/>
    </source>
</evidence>
<dbReference type="EMBL" id="JXIQ01000012">
    <property type="protein sequence ID" value="KIY23764.1"/>
    <property type="molecule type" value="Genomic_DNA"/>
</dbReference>
<organism evidence="2 3">
    <name type="scientific">Mesobacillus subterraneus</name>
    <dbReference type="NCBI Taxonomy" id="285983"/>
    <lineage>
        <taxon>Bacteria</taxon>
        <taxon>Bacillati</taxon>
        <taxon>Bacillota</taxon>
        <taxon>Bacilli</taxon>
        <taxon>Bacillales</taxon>
        <taxon>Bacillaceae</taxon>
        <taxon>Mesobacillus</taxon>
    </lineage>
</organism>
<keyword evidence="1" id="KW-0812">Transmembrane</keyword>
<evidence type="ECO:0000313" key="3">
    <source>
        <dbReference type="Proteomes" id="UP000032512"/>
    </source>
</evidence>
<accession>A0A0D6ZD90</accession>
<protein>
    <submittedName>
        <fullName evidence="2">Uncharacterized protein</fullName>
    </submittedName>
</protein>
<comment type="caution">
    <text evidence="2">The sequence shown here is derived from an EMBL/GenBank/DDBJ whole genome shotgun (WGS) entry which is preliminary data.</text>
</comment>
<dbReference type="PATRIC" id="fig|285983.3.peg.786"/>